<reference evidence="1" key="1">
    <citation type="submission" date="2021-06" db="EMBL/GenBank/DDBJ databases">
        <authorList>
            <person name="Rolland C."/>
        </authorList>
    </citation>
    <scope>NUCLEOTIDE SEQUENCE</scope>
    <source>
        <strain evidence="1">347.936635</strain>
    </source>
</reference>
<evidence type="ECO:0000313" key="1">
    <source>
        <dbReference type="EMBL" id="QYA18653.1"/>
    </source>
</evidence>
<gene>
    <name evidence="1" type="ORF">KOM_12_385</name>
</gene>
<protein>
    <submittedName>
        <fullName evidence="1">Uncharacterized protein</fullName>
    </submittedName>
</protein>
<proteinExistence type="predicted"/>
<organism evidence="1">
    <name type="scientific">Clandestinovirus</name>
    <dbReference type="NCBI Taxonomy" id="2831644"/>
    <lineage>
        <taxon>Viruses</taxon>
    </lineage>
</organism>
<accession>A0A8F8PK50</accession>
<sequence length="138" mass="16376">MWKVGDSVFSRQDVISIMNDFRPTFDRFVFSLPDETYHAAQDGNSVEERQVRLIELFIKSHPEYSVPPLLVYAVEQYRAAQKEEQKIVEIQNDIIAHVKQKMEGCVDESKLFCEYVYQSRKYGVKPLTKRMFIIRYKE</sequence>
<name>A0A8F8PK50_9VIRU</name>
<dbReference type="EMBL" id="MZ420154">
    <property type="protein sequence ID" value="QYA18653.1"/>
    <property type="molecule type" value="Genomic_DNA"/>
</dbReference>